<keyword evidence="5" id="KW-1185">Reference proteome</keyword>
<dbReference type="EMBL" id="SAUN01000001">
    <property type="protein sequence ID" value="RVX38924.1"/>
    <property type="molecule type" value="Genomic_DNA"/>
</dbReference>
<keyword evidence="2" id="KW-0732">Signal</keyword>
<evidence type="ECO:0000256" key="1">
    <source>
        <dbReference type="SAM" id="MobiDB-lite"/>
    </source>
</evidence>
<gene>
    <name evidence="4" type="ORF">EDD27_1252</name>
</gene>
<feature type="region of interest" description="Disordered" evidence="1">
    <location>
        <begin position="20"/>
        <end position="46"/>
    </location>
</feature>
<organism evidence="4 5">
    <name type="scientific">Nonomuraea polychroma</name>
    <dbReference type="NCBI Taxonomy" id="46176"/>
    <lineage>
        <taxon>Bacteria</taxon>
        <taxon>Bacillati</taxon>
        <taxon>Actinomycetota</taxon>
        <taxon>Actinomycetes</taxon>
        <taxon>Streptosporangiales</taxon>
        <taxon>Streptosporangiaceae</taxon>
        <taxon>Nonomuraea</taxon>
    </lineage>
</organism>
<sequence>MLAAAALVLAACGNAGGEGTANPAGDQAAAPPATVTSTPAGSADPAATAAATPAELAFSATTLSGESFQGASLAGKPVVFWFWAPWCPKCRAEAPAVKAAAAKFGDVAFVGVAGLDTEAAMKEFVQQTGTGDIVHLSDAKGAVWTKLGVSEQSTFVFMKPDGSTEKASGPLSQDGLDGHVRQLLGQ</sequence>
<dbReference type="InterPro" id="IPR036249">
    <property type="entry name" value="Thioredoxin-like_sf"/>
</dbReference>
<dbReference type="PANTHER" id="PTHR42852:SF17">
    <property type="entry name" value="THIOREDOXIN-LIKE PROTEIN HI_1115"/>
    <property type="match status" value="1"/>
</dbReference>
<feature type="chain" id="PRO_5039165613" evidence="2">
    <location>
        <begin position="18"/>
        <end position="186"/>
    </location>
</feature>
<evidence type="ECO:0000313" key="4">
    <source>
        <dbReference type="EMBL" id="RVX38924.1"/>
    </source>
</evidence>
<evidence type="ECO:0000259" key="3">
    <source>
        <dbReference type="PROSITE" id="PS51352"/>
    </source>
</evidence>
<feature type="signal peptide" evidence="2">
    <location>
        <begin position="1"/>
        <end position="17"/>
    </location>
</feature>
<dbReference type="AlphaFoldDB" id="A0A438LZC9"/>
<dbReference type="InterPro" id="IPR000866">
    <property type="entry name" value="AhpC/TSA"/>
</dbReference>
<proteinExistence type="predicted"/>
<reference evidence="4 5" key="1">
    <citation type="submission" date="2019-01" db="EMBL/GenBank/DDBJ databases">
        <title>Sequencing the genomes of 1000 actinobacteria strains.</title>
        <authorList>
            <person name="Klenk H.-P."/>
        </authorList>
    </citation>
    <scope>NUCLEOTIDE SEQUENCE [LARGE SCALE GENOMIC DNA]</scope>
    <source>
        <strain evidence="4 5">DSM 43925</strain>
    </source>
</reference>
<dbReference type="InterPro" id="IPR050553">
    <property type="entry name" value="Thioredoxin_ResA/DsbE_sf"/>
</dbReference>
<dbReference type="PANTHER" id="PTHR42852">
    <property type="entry name" value="THIOL:DISULFIDE INTERCHANGE PROTEIN DSBE"/>
    <property type="match status" value="1"/>
</dbReference>
<dbReference type="InterPro" id="IPR013766">
    <property type="entry name" value="Thioredoxin_domain"/>
</dbReference>
<dbReference type="GO" id="GO:0016853">
    <property type="term" value="F:isomerase activity"/>
    <property type="evidence" value="ECO:0007669"/>
    <property type="project" value="UniProtKB-KW"/>
</dbReference>
<dbReference type="OrthoDB" id="9790194at2"/>
<dbReference type="GO" id="GO:0016209">
    <property type="term" value="F:antioxidant activity"/>
    <property type="evidence" value="ECO:0007669"/>
    <property type="project" value="InterPro"/>
</dbReference>
<dbReference type="Gene3D" id="3.40.30.10">
    <property type="entry name" value="Glutaredoxin"/>
    <property type="match status" value="1"/>
</dbReference>
<name>A0A438LZC9_9ACTN</name>
<feature type="domain" description="Thioredoxin" evidence="3">
    <location>
        <begin position="38"/>
        <end position="185"/>
    </location>
</feature>
<protein>
    <submittedName>
        <fullName evidence="4">Thiol-disulfide isomerase/thioredoxin</fullName>
    </submittedName>
</protein>
<dbReference type="PROSITE" id="PS51352">
    <property type="entry name" value="THIOREDOXIN_2"/>
    <property type="match status" value="1"/>
</dbReference>
<accession>A0A438LZC9</accession>
<evidence type="ECO:0000313" key="5">
    <source>
        <dbReference type="Proteomes" id="UP000284824"/>
    </source>
</evidence>
<keyword evidence="4" id="KW-0413">Isomerase</keyword>
<dbReference type="GO" id="GO:0016491">
    <property type="term" value="F:oxidoreductase activity"/>
    <property type="evidence" value="ECO:0007669"/>
    <property type="project" value="InterPro"/>
</dbReference>
<evidence type="ECO:0000256" key="2">
    <source>
        <dbReference type="SAM" id="SignalP"/>
    </source>
</evidence>
<dbReference type="Proteomes" id="UP000284824">
    <property type="component" value="Unassembled WGS sequence"/>
</dbReference>
<feature type="compositionally biased region" description="Low complexity" evidence="1">
    <location>
        <begin position="28"/>
        <end position="46"/>
    </location>
</feature>
<dbReference type="SUPFAM" id="SSF52833">
    <property type="entry name" value="Thioredoxin-like"/>
    <property type="match status" value="1"/>
</dbReference>
<dbReference type="Pfam" id="PF00578">
    <property type="entry name" value="AhpC-TSA"/>
    <property type="match status" value="1"/>
</dbReference>
<comment type="caution">
    <text evidence="4">The sequence shown here is derived from an EMBL/GenBank/DDBJ whole genome shotgun (WGS) entry which is preliminary data.</text>
</comment>